<comment type="caution">
    <text evidence="3">The sequence shown here is derived from an EMBL/GenBank/DDBJ whole genome shotgun (WGS) entry which is preliminary data.</text>
</comment>
<organism evidence="3 4">
    <name type="scientific">Nannochloropsis gaditana</name>
    <dbReference type="NCBI Taxonomy" id="72520"/>
    <lineage>
        <taxon>Eukaryota</taxon>
        <taxon>Sar</taxon>
        <taxon>Stramenopiles</taxon>
        <taxon>Ochrophyta</taxon>
        <taxon>Eustigmatophyceae</taxon>
        <taxon>Eustigmatales</taxon>
        <taxon>Monodopsidaceae</taxon>
        <taxon>Nannochloropsis</taxon>
    </lineage>
</organism>
<gene>
    <name evidence="3" type="ORF">Naga_101049g1</name>
</gene>
<protein>
    <submittedName>
        <fullName evidence="3">Phosphatidylinositol kinase</fullName>
    </submittedName>
</protein>
<feature type="region of interest" description="Disordered" evidence="1">
    <location>
        <begin position="103"/>
        <end position="145"/>
    </location>
</feature>
<evidence type="ECO:0000313" key="4">
    <source>
        <dbReference type="Proteomes" id="UP000019335"/>
    </source>
</evidence>
<feature type="compositionally biased region" description="Basic and acidic residues" evidence="1">
    <location>
        <begin position="103"/>
        <end position="116"/>
    </location>
</feature>
<keyword evidence="3" id="KW-0808">Transferase</keyword>
<dbReference type="GO" id="GO:0016301">
    <property type="term" value="F:kinase activity"/>
    <property type="evidence" value="ECO:0007669"/>
    <property type="project" value="UniProtKB-KW"/>
</dbReference>
<dbReference type="OrthoDB" id="661148at2759"/>
<reference evidence="3 4" key="1">
    <citation type="journal article" date="2014" name="Mol. Plant">
        <title>Chromosome Scale Genome Assembly and Transcriptome Profiling of Nannochloropsis gaditana in Nitrogen Depletion.</title>
        <authorList>
            <person name="Corteggiani Carpinelli E."/>
            <person name="Telatin A."/>
            <person name="Vitulo N."/>
            <person name="Forcato C."/>
            <person name="D'Angelo M."/>
            <person name="Schiavon R."/>
            <person name="Vezzi A."/>
            <person name="Giacometti G.M."/>
            <person name="Morosinotto T."/>
            <person name="Valle G."/>
        </authorList>
    </citation>
    <scope>NUCLEOTIDE SEQUENCE [LARGE SCALE GENOMIC DNA]</scope>
    <source>
        <strain evidence="3 4">B-31</strain>
    </source>
</reference>
<feature type="domain" description="Nbr1 FW" evidence="2">
    <location>
        <begin position="3"/>
        <end position="90"/>
    </location>
</feature>
<dbReference type="PANTHER" id="PTHR20930">
    <property type="entry name" value="OVARIAN CARCINOMA ANTIGEN CA125-RELATED"/>
    <property type="match status" value="1"/>
</dbReference>
<sequence length="270" mass="29251">MLKIWCMANNGSERFPPNARLVFVHGHRMEGPREGVPVGEVEAGAEFNVALPLTTPTVPDRYVGYWQLEAHGPRGERVELGHRIWIDVVVEEKEEGWELVRATREEGGQGEREEGARAMGGEEGEEMGEDDGDEEEKVEDDGEDESLLETAAAATLASSFPSPLASSLPGSQDWSKWTPQLELLAAMGFETRLDECVVLMEKIWKEEGEEGGVGGAAPASSSSGGAPPCSPSSDPSLIEDRGLRTEGLRLQANRSYFHPAPGNAYVSLSM</sequence>
<proteinExistence type="predicted"/>
<feature type="compositionally biased region" description="Low complexity" evidence="1">
    <location>
        <begin position="216"/>
        <end position="233"/>
    </location>
</feature>
<dbReference type="Proteomes" id="UP000019335">
    <property type="component" value="Unassembled WGS sequence"/>
</dbReference>
<evidence type="ECO:0000313" key="3">
    <source>
        <dbReference type="EMBL" id="EWM22726.1"/>
    </source>
</evidence>
<evidence type="ECO:0000256" key="1">
    <source>
        <dbReference type="SAM" id="MobiDB-lite"/>
    </source>
</evidence>
<accession>W7TQM5</accession>
<name>W7TQM5_9STRA</name>
<dbReference type="InterPro" id="IPR013783">
    <property type="entry name" value="Ig-like_fold"/>
</dbReference>
<keyword evidence="3" id="KW-0418">Kinase</keyword>
<keyword evidence="4" id="KW-1185">Reference proteome</keyword>
<evidence type="ECO:0000259" key="2">
    <source>
        <dbReference type="Pfam" id="PF16158"/>
    </source>
</evidence>
<feature type="compositionally biased region" description="Acidic residues" evidence="1">
    <location>
        <begin position="122"/>
        <end position="145"/>
    </location>
</feature>
<dbReference type="EMBL" id="AZIL01002107">
    <property type="protein sequence ID" value="EWM22726.1"/>
    <property type="molecule type" value="Genomic_DNA"/>
</dbReference>
<dbReference type="CDD" id="cd14947">
    <property type="entry name" value="NBR1_like"/>
    <property type="match status" value="1"/>
</dbReference>
<dbReference type="Pfam" id="PF16158">
    <property type="entry name" value="N_BRCA1_IG"/>
    <property type="match status" value="1"/>
</dbReference>
<dbReference type="PANTHER" id="PTHR20930:SF0">
    <property type="entry name" value="PROTEIN ILRUN"/>
    <property type="match status" value="1"/>
</dbReference>
<dbReference type="InterPro" id="IPR032350">
    <property type="entry name" value="Nbr1_FW"/>
</dbReference>
<feature type="region of interest" description="Disordered" evidence="1">
    <location>
        <begin position="208"/>
        <end position="244"/>
    </location>
</feature>
<dbReference type="AlphaFoldDB" id="W7TQM5"/>
<dbReference type="Gene3D" id="2.60.40.10">
    <property type="entry name" value="Immunoglobulins"/>
    <property type="match status" value="1"/>
</dbReference>